<organism evidence="1 2">
    <name type="scientific">Candidatus Roizmanbacteria bacterium CG22_combo_CG10-13_8_21_14_all_34_12</name>
    <dbReference type="NCBI Taxonomy" id="1974860"/>
    <lineage>
        <taxon>Bacteria</taxon>
        <taxon>Candidatus Roizmaniibacteriota</taxon>
    </lineage>
</organism>
<evidence type="ECO:0000313" key="2">
    <source>
        <dbReference type="Proteomes" id="UP000229699"/>
    </source>
</evidence>
<sequence>MYTLLKPLQVREELLQRNLRFFSGQDFIRIFQISPHVAKYFLETQVKKGLFLRLKRGIYTLKTDVPSEEEIANSLYKPSYISFEYALAYYNLIPEMVYTVTSATTKPTRLFDVSGKAFSYQTIKKEAFTGYSLNKIEGKNFLIAEKEKALVDYLYFVSLKKSPENDRLETNGFDKEKIIFYSALFKNKRLNNLIKAFI</sequence>
<dbReference type="Proteomes" id="UP000229699">
    <property type="component" value="Unassembled WGS sequence"/>
</dbReference>
<accession>A0A2H0C1N6</accession>
<dbReference type="EMBL" id="PCTC01000007">
    <property type="protein sequence ID" value="PIP63843.1"/>
    <property type="molecule type" value="Genomic_DNA"/>
</dbReference>
<gene>
    <name evidence="1" type="ORF">COW97_00345</name>
</gene>
<name>A0A2H0C1N6_9BACT</name>
<comment type="caution">
    <text evidence="1">The sequence shown here is derived from an EMBL/GenBank/DDBJ whole genome shotgun (WGS) entry which is preliminary data.</text>
</comment>
<evidence type="ECO:0000313" key="1">
    <source>
        <dbReference type="EMBL" id="PIP63843.1"/>
    </source>
</evidence>
<reference evidence="1 2" key="1">
    <citation type="submission" date="2017-09" db="EMBL/GenBank/DDBJ databases">
        <title>Depth-based differentiation of microbial function through sediment-hosted aquifers and enrichment of novel symbionts in the deep terrestrial subsurface.</title>
        <authorList>
            <person name="Probst A.J."/>
            <person name="Ladd B."/>
            <person name="Jarett J.K."/>
            <person name="Geller-Mcgrath D.E."/>
            <person name="Sieber C.M."/>
            <person name="Emerson J.B."/>
            <person name="Anantharaman K."/>
            <person name="Thomas B.C."/>
            <person name="Malmstrom R."/>
            <person name="Stieglmeier M."/>
            <person name="Klingl A."/>
            <person name="Woyke T."/>
            <person name="Ryan C.M."/>
            <person name="Banfield J.F."/>
        </authorList>
    </citation>
    <scope>NUCLEOTIDE SEQUENCE [LARGE SCALE GENOMIC DNA]</scope>
    <source>
        <strain evidence="1">CG22_combo_CG10-13_8_21_14_all_34_12</strain>
    </source>
</reference>
<proteinExistence type="predicted"/>
<evidence type="ECO:0008006" key="3">
    <source>
        <dbReference type="Google" id="ProtNLM"/>
    </source>
</evidence>
<dbReference type="AlphaFoldDB" id="A0A2H0C1N6"/>
<protein>
    <recommendedName>
        <fullName evidence="3">Transcriptional regulator, AbiEi antitoxin, Type IV TA system</fullName>
    </recommendedName>
</protein>